<accession>A0A1F5VN29</accession>
<proteinExistence type="predicted"/>
<gene>
    <name evidence="1" type="ORF">A2Y62_19445</name>
</gene>
<evidence type="ECO:0000313" key="2">
    <source>
        <dbReference type="Proteomes" id="UP000178943"/>
    </source>
</evidence>
<evidence type="ECO:0000313" key="1">
    <source>
        <dbReference type="EMBL" id="OGF64814.1"/>
    </source>
</evidence>
<dbReference type="AlphaFoldDB" id="A0A1F5VN29"/>
<comment type="caution">
    <text evidence="1">The sequence shown here is derived from an EMBL/GenBank/DDBJ whole genome shotgun (WGS) entry which is preliminary data.</text>
</comment>
<reference evidence="1 2" key="1">
    <citation type="journal article" date="2016" name="Nat. Commun.">
        <title>Thousands of microbial genomes shed light on interconnected biogeochemical processes in an aquifer system.</title>
        <authorList>
            <person name="Anantharaman K."/>
            <person name="Brown C.T."/>
            <person name="Hug L.A."/>
            <person name="Sharon I."/>
            <person name="Castelle C.J."/>
            <person name="Probst A.J."/>
            <person name="Thomas B.C."/>
            <person name="Singh A."/>
            <person name="Wilkins M.J."/>
            <person name="Karaoz U."/>
            <person name="Brodie E.L."/>
            <person name="Williams K.H."/>
            <person name="Hubbard S.S."/>
            <person name="Banfield J.F."/>
        </authorList>
    </citation>
    <scope>NUCLEOTIDE SEQUENCE [LARGE SCALE GENOMIC DNA]</scope>
</reference>
<protein>
    <submittedName>
        <fullName evidence="1">Uncharacterized protein</fullName>
    </submittedName>
</protein>
<name>A0A1F5VN29_9BACT</name>
<organism evidence="1 2">
    <name type="scientific">Candidatus Fischerbacteria bacterium RBG_13_37_8</name>
    <dbReference type="NCBI Taxonomy" id="1817863"/>
    <lineage>
        <taxon>Bacteria</taxon>
        <taxon>Candidatus Fischeribacteriota</taxon>
    </lineage>
</organism>
<sequence length="129" mass="14230">MELPFGELKENKLVMHFSTADYSIASVISAIRERLDLLAQLEVVFQGAQTELTAGPAPVFIPVPIAAHFIYKGKGDAKNILIKVYEVVWEGLAYTFPDEASWATAKSSYADFIEAQAQLLHARIEATSE</sequence>
<dbReference type="EMBL" id="MFGW01000131">
    <property type="protein sequence ID" value="OGF64814.1"/>
    <property type="molecule type" value="Genomic_DNA"/>
</dbReference>
<dbReference type="Proteomes" id="UP000178943">
    <property type="component" value="Unassembled WGS sequence"/>
</dbReference>